<organism evidence="3 4">
    <name type="scientific">[Actinomadura] parvosata subsp. kistnae</name>
    <dbReference type="NCBI Taxonomy" id="1909395"/>
    <lineage>
        <taxon>Bacteria</taxon>
        <taxon>Bacillati</taxon>
        <taxon>Actinomycetota</taxon>
        <taxon>Actinomycetes</taxon>
        <taxon>Streptosporangiales</taxon>
        <taxon>Streptosporangiaceae</taxon>
        <taxon>Nonomuraea</taxon>
    </lineage>
</organism>
<feature type="transmembrane region" description="Helical" evidence="1">
    <location>
        <begin position="21"/>
        <end position="39"/>
    </location>
</feature>
<feature type="transmembrane region" description="Helical" evidence="1">
    <location>
        <begin position="95"/>
        <end position="115"/>
    </location>
</feature>
<dbReference type="GO" id="GO:0016020">
    <property type="term" value="C:membrane"/>
    <property type="evidence" value="ECO:0007669"/>
    <property type="project" value="TreeGrafter"/>
</dbReference>
<dbReference type="Pfam" id="PF01757">
    <property type="entry name" value="Acyl_transf_3"/>
    <property type="match status" value="1"/>
</dbReference>
<dbReference type="AlphaFoldDB" id="A0A1U9ZT96"/>
<dbReference type="PANTHER" id="PTHR23028">
    <property type="entry name" value="ACETYLTRANSFERASE"/>
    <property type="match status" value="1"/>
</dbReference>
<dbReference type="OrthoDB" id="9807745at2"/>
<feature type="domain" description="Acyltransferase 3" evidence="2">
    <location>
        <begin position="19"/>
        <end position="349"/>
    </location>
</feature>
<dbReference type="GO" id="GO:0009103">
    <property type="term" value="P:lipopolysaccharide biosynthetic process"/>
    <property type="evidence" value="ECO:0007669"/>
    <property type="project" value="TreeGrafter"/>
</dbReference>
<evidence type="ECO:0000259" key="2">
    <source>
        <dbReference type="Pfam" id="PF01757"/>
    </source>
</evidence>
<dbReference type="InterPro" id="IPR050879">
    <property type="entry name" value="Acyltransferase_3"/>
</dbReference>
<keyword evidence="3" id="KW-0012">Acyltransferase</keyword>
<dbReference type="STRING" id="1909395.BKM31_06415"/>
<dbReference type="EMBL" id="CP017717">
    <property type="protein sequence ID" value="AQZ61168.1"/>
    <property type="molecule type" value="Genomic_DNA"/>
</dbReference>
<sequence>MQPPSRSRSRHARGDGRLAELDLLRFLAALAVVAFHYLVAYASVWGDRPAELFPALAPVAGLGILGVELFFIISGFVILMTVWGRGLGAFARSRLVRLYPAYWLSLAAIAALYGLTGAKALDPKLSPGEYLLNATMFQRLFKVTDASGVYWSLWAELRFYLLIAILVIIGVTRGRVLTFCGIWLTAALGVKLLAEYDIFKNDVVNEIVMPGYAGYFVAGMALYLVHKHGGGWLPWLYVAAAYGLSLHSALGRVHGRIELAGFKNMPVTDLSVVITLTLIYAVMALMALGVLRMRSSRTLTALGGTTYPLYLFHSVIAVALIPLLTGQLPPWAVATATTLVSILVAYLVYSFAERPIQRLLKPRRRTQTPSAPAVQMEKTSVP</sequence>
<keyword evidence="1" id="KW-1133">Transmembrane helix</keyword>
<dbReference type="KEGG" id="noa:BKM31_06415"/>
<proteinExistence type="predicted"/>
<feature type="transmembrane region" description="Helical" evidence="1">
    <location>
        <begin position="232"/>
        <end position="250"/>
    </location>
</feature>
<keyword evidence="4" id="KW-1185">Reference proteome</keyword>
<name>A0A1U9ZT96_9ACTN</name>
<feature type="transmembrane region" description="Helical" evidence="1">
    <location>
        <begin position="206"/>
        <end position="225"/>
    </location>
</feature>
<dbReference type="Proteomes" id="UP000190797">
    <property type="component" value="Chromosome"/>
</dbReference>
<feature type="transmembrane region" description="Helical" evidence="1">
    <location>
        <begin position="149"/>
        <end position="169"/>
    </location>
</feature>
<dbReference type="InterPro" id="IPR002656">
    <property type="entry name" value="Acyl_transf_3_dom"/>
</dbReference>
<evidence type="ECO:0000256" key="1">
    <source>
        <dbReference type="SAM" id="Phobius"/>
    </source>
</evidence>
<evidence type="ECO:0000313" key="3">
    <source>
        <dbReference type="EMBL" id="AQZ61168.1"/>
    </source>
</evidence>
<gene>
    <name evidence="3" type="ORF">BKM31_06415</name>
</gene>
<dbReference type="GO" id="GO:0016747">
    <property type="term" value="F:acyltransferase activity, transferring groups other than amino-acyl groups"/>
    <property type="evidence" value="ECO:0007669"/>
    <property type="project" value="InterPro"/>
</dbReference>
<feature type="transmembrane region" description="Helical" evidence="1">
    <location>
        <begin position="331"/>
        <end position="352"/>
    </location>
</feature>
<evidence type="ECO:0000313" key="4">
    <source>
        <dbReference type="Proteomes" id="UP000190797"/>
    </source>
</evidence>
<accession>A0A1U9ZT96</accession>
<keyword evidence="1" id="KW-0472">Membrane</keyword>
<feature type="transmembrane region" description="Helical" evidence="1">
    <location>
        <begin position="270"/>
        <end position="291"/>
    </location>
</feature>
<dbReference type="PANTHER" id="PTHR23028:SF53">
    <property type="entry name" value="ACYL_TRANSF_3 DOMAIN-CONTAINING PROTEIN"/>
    <property type="match status" value="1"/>
</dbReference>
<feature type="transmembrane region" description="Helical" evidence="1">
    <location>
        <begin position="59"/>
        <end position="83"/>
    </location>
</feature>
<protein>
    <submittedName>
        <fullName evidence="3">Acyltransferase</fullName>
    </submittedName>
</protein>
<feature type="transmembrane region" description="Helical" evidence="1">
    <location>
        <begin position="176"/>
        <end position="194"/>
    </location>
</feature>
<keyword evidence="3" id="KW-0808">Transferase</keyword>
<feature type="transmembrane region" description="Helical" evidence="1">
    <location>
        <begin position="307"/>
        <end position="325"/>
    </location>
</feature>
<keyword evidence="1" id="KW-0812">Transmembrane</keyword>
<reference evidence="4" key="1">
    <citation type="journal article" date="2017" name="Med. Chem. Commun.">
        <title>Nonomuraea sp. ATCC 55076 harbours the largest actinomycete chromosome to date and the kistamicin biosynthetic gene cluster.</title>
        <authorList>
            <person name="Nazari B."/>
            <person name="Forneris C.C."/>
            <person name="Gibson M.I."/>
            <person name="Moon K."/>
            <person name="Schramma K.R."/>
            <person name="Seyedsayamdost M.R."/>
        </authorList>
    </citation>
    <scope>NUCLEOTIDE SEQUENCE [LARGE SCALE GENOMIC DNA]</scope>
    <source>
        <strain evidence="4">ATCC 55076</strain>
    </source>
</reference>